<name>A0ABV8QNH9_9GAMM</name>
<comment type="caution">
    <text evidence="1">The sequence shown here is derived from an EMBL/GenBank/DDBJ whole genome shotgun (WGS) entry which is preliminary data.</text>
</comment>
<dbReference type="InterPro" id="IPR018763">
    <property type="entry name" value="DUF2334"/>
</dbReference>
<dbReference type="RefSeq" id="WP_379890004.1">
    <property type="nucleotide sequence ID" value="NZ_JBHSDI010000062.1"/>
</dbReference>
<evidence type="ECO:0000313" key="1">
    <source>
        <dbReference type="EMBL" id="MFC4260953.1"/>
    </source>
</evidence>
<dbReference type="EMBL" id="JBHSDI010000062">
    <property type="protein sequence ID" value="MFC4260953.1"/>
    <property type="molecule type" value="Genomic_DNA"/>
</dbReference>
<dbReference type="SUPFAM" id="SSF88713">
    <property type="entry name" value="Glycoside hydrolase/deacetylase"/>
    <property type="match status" value="1"/>
</dbReference>
<dbReference type="Pfam" id="PF10096">
    <property type="entry name" value="DUF2334"/>
    <property type="match status" value="1"/>
</dbReference>
<evidence type="ECO:0000313" key="2">
    <source>
        <dbReference type="Proteomes" id="UP001595798"/>
    </source>
</evidence>
<keyword evidence="2" id="KW-1185">Reference proteome</keyword>
<organism evidence="1 2">
    <name type="scientific">Marinobacter lacisalsi</name>
    <dbReference type="NCBI Taxonomy" id="475979"/>
    <lineage>
        <taxon>Bacteria</taxon>
        <taxon>Pseudomonadati</taxon>
        <taxon>Pseudomonadota</taxon>
        <taxon>Gammaproteobacteria</taxon>
        <taxon>Pseudomonadales</taxon>
        <taxon>Marinobacteraceae</taxon>
        <taxon>Marinobacter</taxon>
    </lineage>
</organism>
<proteinExistence type="predicted"/>
<sequence>MNAVADGLEALISIHDVMPETRQQVQALLDRLPPAVPTGSVLLLVVPGQDWSPGDRAWLASLQRQGYPLAGHGWCHQCASPRTVYHRLHSALLSRDAAEHLSLDAGAIARLIRANYQWFEQHGLEPPELYVPPAWALGSIERETLPTLPFRFYETLTGIYDADRDDFCRLPVIGFEADTTVRARLLRSINNVQLCLARWQRQPVRIAIHPHDAELYLARDLQAALASVRNPLPLSSSCRDGAGRALFAEGLSASGSVRSIRHARKQSWSLPE</sequence>
<gene>
    <name evidence="1" type="ORF">ACFOZ5_18185</name>
</gene>
<dbReference type="CDD" id="cd11374">
    <property type="entry name" value="CE4_u10"/>
    <property type="match status" value="1"/>
</dbReference>
<accession>A0ABV8QNH9</accession>
<dbReference type="InterPro" id="IPR011330">
    <property type="entry name" value="Glyco_hydro/deAcase_b/a-brl"/>
</dbReference>
<reference evidence="2" key="1">
    <citation type="journal article" date="2019" name="Int. J. Syst. Evol. Microbiol.">
        <title>The Global Catalogue of Microorganisms (GCM) 10K type strain sequencing project: providing services to taxonomists for standard genome sequencing and annotation.</title>
        <authorList>
            <consortium name="The Broad Institute Genomics Platform"/>
            <consortium name="The Broad Institute Genome Sequencing Center for Infectious Disease"/>
            <person name="Wu L."/>
            <person name="Ma J."/>
        </authorList>
    </citation>
    <scope>NUCLEOTIDE SEQUENCE [LARGE SCALE GENOMIC DNA]</scope>
    <source>
        <strain evidence="2">CECT 7297</strain>
    </source>
</reference>
<dbReference type="Proteomes" id="UP001595798">
    <property type="component" value="Unassembled WGS sequence"/>
</dbReference>
<protein>
    <submittedName>
        <fullName evidence="1">Polysaccharide deacetylase family protein</fullName>
    </submittedName>
</protein>